<dbReference type="Proteomes" id="UP000177579">
    <property type="component" value="Unassembled WGS sequence"/>
</dbReference>
<dbReference type="Gene3D" id="3.40.50.300">
    <property type="entry name" value="P-loop containing nucleotide triphosphate hydrolases"/>
    <property type="match status" value="2"/>
</dbReference>
<proteinExistence type="predicted"/>
<feature type="domain" description="Helicase ATP-binding" evidence="5">
    <location>
        <begin position="1"/>
        <end position="171"/>
    </location>
</feature>
<comment type="caution">
    <text evidence="6">The sequence shown here is derived from an EMBL/GenBank/DDBJ whole genome shotgun (WGS) entry which is preliminary data.</text>
</comment>
<dbReference type="GO" id="GO:0016787">
    <property type="term" value="F:hydrolase activity"/>
    <property type="evidence" value="ECO:0007669"/>
    <property type="project" value="UniProtKB-KW"/>
</dbReference>
<dbReference type="AlphaFoldDB" id="A0A1F5TNQ6"/>
<accession>A0A1F5TNQ6</accession>
<keyword evidence="3" id="KW-0347">Helicase</keyword>
<evidence type="ECO:0000259" key="5">
    <source>
        <dbReference type="PROSITE" id="PS51192"/>
    </source>
</evidence>
<protein>
    <recommendedName>
        <fullName evidence="5">Helicase ATP-binding domain-containing protein</fullName>
    </recommendedName>
</protein>
<reference evidence="6 7" key="1">
    <citation type="journal article" date="2016" name="Nat. Commun.">
        <title>Thousands of microbial genomes shed light on interconnected biogeochemical processes in an aquifer system.</title>
        <authorList>
            <person name="Anantharaman K."/>
            <person name="Brown C.T."/>
            <person name="Hug L.A."/>
            <person name="Sharon I."/>
            <person name="Castelle C.J."/>
            <person name="Probst A.J."/>
            <person name="Thomas B.C."/>
            <person name="Singh A."/>
            <person name="Wilkins M.J."/>
            <person name="Karaoz U."/>
            <person name="Brodie E.L."/>
            <person name="Williams K.H."/>
            <person name="Hubbard S.S."/>
            <person name="Banfield J.F."/>
        </authorList>
    </citation>
    <scope>NUCLEOTIDE SEQUENCE [LARGE SCALE GENOMIC DNA]</scope>
</reference>
<evidence type="ECO:0000256" key="3">
    <source>
        <dbReference type="ARBA" id="ARBA00022806"/>
    </source>
</evidence>
<gene>
    <name evidence="6" type="ORF">A2531_02980</name>
</gene>
<dbReference type="InterPro" id="IPR014001">
    <property type="entry name" value="Helicase_ATP-bd"/>
</dbReference>
<dbReference type="PROSITE" id="PS51192">
    <property type="entry name" value="HELICASE_ATP_BIND_1"/>
    <property type="match status" value="1"/>
</dbReference>
<dbReference type="GO" id="GO:0003723">
    <property type="term" value="F:RNA binding"/>
    <property type="evidence" value="ECO:0007669"/>
    <property type="project" value="TreeGrafter"/>
</dbReference>
<dbReference type="PANTHER" id="PTHR18934">
    <property type="entry name" value="ATP-DEPENDENT RNA HELICASE"/>
    <property type="match status" value="1"/>
</dbReference>
<keyword evidence="2" id="KW-0378">Hydrolase</keyword>
<sequence>MSENNRVIVIAPTRATCVNILIALKNENLPETLLMQLKKEEILAAIEEGSFFIVSGTGTGKTLAIQKMAQRILGEDLKIDIVTREHEATEKTFDSNVLVITPGVALNWIMAGIITNDDRIVVDEIHQTSVHLELSLAFLRMLGCNIIGLSATIDPKVYADYLNVNTVISCSAFDPSKKARVEIIKREYGTKQEPAPLQPETFLKNKIFDFAREGRGVAVFVPTKAMTENLVKEFDGVCGVHCDFYHGGENAQKLEQFLRGEVKKPFMVFMTPAGASSLNILGLDTVVILDEMLDEQEHSGVQTLERAKLGNNELLQMGGRVNGRANNAHIYIISYRNIDFHNLQPTVPKFKLGGDIPRLALICAKLNADVSQIELIQPINRALYKKEVEYFRGRGIIEKNGNGLTVYGKRVEPLPVEPMWAEMIVHAQDKGDEELLRLVVVCSCVSSLYSLLRNGSNSYSDMILYDSDHATSYNIIAEAMSKFGYIRYSQDGGEYGFRGNWINYDGDETEKGEFAEWCDKHNLNSKAIREVTLALRSVCWYLGMDLPNPEIMKKISRDDDVYRRFVDFLVSVQSLDFVFNERSLRAMSEYCMVWSANCSSASGFIFGKIRHWTDKKGIIRATVEGTSIPKYMIEQFSVKIPCRLESVSEKGVKMMMKQIFAGEAIDLVSDFIADADVPEEFVEEAQKKFIDQIMELSACGKFWNIKNQNSHVRQISLEMERRFYGEIRALTEEDEINLYRWAFTGKRIISPISLRDALESGELREEDLLLKLEDHISPEELARVEAEFPLTVTVDGESFMVNYGLSFPTIEVSEEFARSTRVVDVGLPNGKEIKLVCGCILAENFAQLLEKIDGEKLNQAWSEARRKYEVRITDENLHMLADIGKSIEIAPGVTAYLTVLKTSTDYGKFQLAKTLEIAKNCSDEYLGRIIESKIGMNMQIPEGKSYYQEVGPTWNPKRELTNIGKDLQARLQTMLNSHLESIKSGDLDDLPAMIESIRKEAREIKDSFIDIEYQFEGLMRGKRVEELTYILNTVQEILAYKEKDLGRIVSDMTQINGVRKTGNKLYLGLKELFPETARKPDEYGVDTLKMAASILKGDAGSDLDGLLAEIMEITNYTPKQVLKGVSIATGFKRGKRLLAELQKQEIDDLSITVMEAVEG</sequence>
<name>A0A1F5TNQ6_9BACT</name>
<organism evidence="6 7">
    <name type="scientific">Candidatus Falkowbacteria bacterium RIFOXYD2_FULL_34_120</name>
    <dbReference type="NCBI Taxonomy" id="1798007"/>
    <lineage>
        <taxon>Bacteria</taxon>
        <taxon>Candidatus Falkowiibacteriota</taxon>
    </lineage>
</organism>
<evidence type="ECO:0000256" key="4">
    <source>
        <dbReference type="ARBA" id="ARBA00022840"/>
    </source>
</evidence>
<evidence type="ECO:0000256" key="2">
    <source>
        <dbReference type="ARBA" id="ARBA00022801"/>
    </source>
</evidence>
<dbReference type="GO" id="GO:0005524">
    <property type="term" value="F:ATP binding"/>
    <property type="evidence" value="ECO:0007669"/>
    <property type="project" value="UniProtKB-KW"/>
</dbReference>
<dbReference type="InterPro" id="IPR027417">
    <property type="entry name" value="P-loop_NTPase"/>
</dbReference>
<keyword evidence="1" id="KW-0547">Nucleotide-binding</keyword>
<keyword evidence="4" id="KW-0067">ATP-binding</keyword>
<evidence type="ECO:0000256" key="1">
    <source>
        <dbReference type="ARBA" id="ARBA00022741"/>
    </source>
</evidence>
<dbReference type="PANTHER" id="PTHR18934:SF91">
    <property type="entry name" value="PRE-MRNA-SPLICING FACTOR ATP-DEPENDENT RNA HELICASE PRP16"/>
    <property type="match status" value="1"/>
</dbReference>
<dbReference type="GO" id="GO:0004386">
    <property type="term" value="F:helicase activity"/>
    <property type="evidence" value="ECO:0007669"/>
    <property type="project" value="UniProtKB-KW"/>
</dbReference>
<dbReference type="EMBL" id="MFGO01000027">
    <property type="protein sequence ID" value="OGF40510.1"/>
    <property type="molecule type" value="Genomic_DNA"/>
</dbReference>
<dbReference type="SUPFAM" id="SSF52540">
    <property type="entry name" value="P-loop containing nucleoside triphosphate hydrolases"/>
    <property type="match status" value="1"/>
</dbReference>
<evidence type="ECO:0000313" key="7">
    <source>
        <dbReference type="Proteomes" id="UP000177579"/>
    </source>
</evidence>
<evidence type="ECO:0000313" key="6">
    <source>
        <dbReference type="EMBL" id="OGF40510.1"/>
    </source>
</evidence>